<evidence type="ECO:0000313" key="1">
    <source>
        <dbReference type="EMBL" id="MDN4122869.1"/>
    </source>
</evidence>
<proteinExistence type="predicted"/>
<name>A0ABT8ENH9_9BURK</name>
<dbReference type="Proteomes" id="UP001168613">
    <property type="component" value="Unassembled WGS sequence"/>
</dbReference>
<dbReference type="RefSeq" id="WP_266125197.1">
    <property type="nucleotide sequence ID" value="NZ_JAJHNU010000007.1"/>
</dbReference>
<accession>A0ABT8ENH9</accession>
<organism evidence="1 2">
    <name type="scientific">Alcaligenes endophyticus</name>
    <dbReference type="NCBI Taxonomy" id="1929088"/>
    <lineage>
        <taxon>Bacteria</taxon>
        <taxon>Pseudomonadati</taxon>
        <taxon>Pseudomonadota</taxon>
        <taxon>Betaproteobacteria</taxon>
        <taxon>Burkholderiales</taxon>
        <taxon>Alcaligenaceae</taxon>
        <taxon>Alcaligenes</taxon>
    </lineage>
</organism>
<reference evidence="1" key="1">
    <citation type="submission" date="2021-11" db="EMBL/GenBank/DDBJ databases">
        <title>Draft genome sequence of Alcaligenes endophyticus type strain CCUG 75668T.</title>
        <authorList>
            <person name="Salva-Serra F."/>
            <person name="Duran R.E."/>
            <person name="Seeger M."/>
            <person name="Moore E.R.B."/>
            <person name="Jaen-Luchoro D."/>
        </authorList>
    </citation>
    <scope>NUCLEOTIDE SEQUENCE</scope>
    <source>
        <strain evidence="1">CCUG 75668</strain>
    </source>
</reference>
<comment type="caution">
    <text evidence="1">The sequence shown here is derived from an EMBL/GenBank/DDBJ whole genome shotgun (WGS) entry which is preliminary data.</text>
</comment>
<keyword evidence="2" id="KW-1185">Reference proteome</keyword>
<gene>
    <name evidence="1" type="ORF">LMS43_16390</name>
</gene>
<protein>
    <submittedName>
        <fullName evidence="1">Uncharacterized protein</fullName>
    </submittedName>
</protein>
<sequence length="67" mass="7273">MIVLTSPNGTKHYLHPSTIARISHAGPNSSRIGAYVKTFDGASIEAQESADSIAHDIERANREYSCE</sequence>
<dbReference type="EMBL" id="JAJHNU010000007">
    <property type="protein sequence ID" value="MDN4122869.1"/>
    <property type="molecule type" value="Genomic_DNA"/>
</dbReference>
<evidence type="ECO:0000313" key="2">
    <source>
        <dbReference type="Proteomes" id="UP001168613"/>
    </source>
</evidence>